<dbReference type="EMBL" id="CASHTH010000987">
    <property type="protein sequence ID" value="CAI8009706.1"/>
    <property type="molecule type" value="Genomic_DNA"/>
</dbReference>
<comment type="caution">
    <text evidence="5">The sequence shown here is derived from an EMBL/GenBank/DDBJ whole genome shotgun (WGS) entry which is preliminary data.</text>
</comment>
<evidence type="ECO:0000256" key="2">
    <source>
        <dbReference type="ARBA" id="ARBA00022741"/>
    </source>
</evidence>
<dbReference type="SMART" id="SM00382">
    <property type="entry name" value="AAA"/>
    <property type="match status" value="1"/>
</dbReference>
<dbReference type="Pfam" id="PF00005">
    <property type="entry name" value="ABC_tran"/>
    <property type="match status" value="1"/>
</dbReference>
<organism evidence="5 6">
    <name type="scientific">Geodia barretti</name>
    <name type="common">Barrett's horny sponge</name>
    <dbReference type="NCBI Taxonomy" id="519541"/>
    <lineage>
        <taxon>Eukaryota</taxon>
        <taxon>Metazoa</taxon>
        <taxon>Porifera</taxon>
        <taxon>Demospongiae</taxon>
        <taxon>Heteroscleromorpha</taxon>
        <taxon>Tetractinellida</taxon>
        <taxon>Astrophorina</taxon>
        <taxon>Geodiidae</taxon>
        <taxon>Geodia</taxon>
    </lineage>
</organism>
<reference evidence="5" key="1">
    <citation type="submission" date="2023-03" db="EMBL/GenBank/DDBJ databases">
        <authorList>
            <person name="Steffen K."/>
            <person name="Cardenas P."/>
        </authorList>
    </citation>
    <scope>NUCLEOTIDE SEQUENCE</scope>
</reference>
<evidence type="ECO:0000313" key="5">
    <source>
        <dbReference type="EMBL" id="CAI8009706.1"/>
    </source>
</evidence>
<dbReference type="PANTHER" id="PTHR42711:SF1">
    <property type="entry name" value="ABC-TRANSPORT PROTEIN, ATP-BINDING COMPONENT"/>
    <property type="match status" value="1"/>
</dbReference>
<dbReference type="PROSITE" id="PS50893">
    <property type="entry name" value="ABC_TRANSPORTER_2"/>
    <property type="match status" value="1"/>
</dbReference>
<protein>
    <submittedName>
        <fullName evidence="5">ABC transporter ATP-binding protein NatA</fullName>
    </submittedName>
</protein>
<dbReference type="AlphaFoldDB" id="A0AA35RFG0"/>
<dbReference type="Gene3D" id="3.40.50.300">
    <property type="entry name" value="P-loop containing nucleotide triphosphate hydrolases"/>
    <property type="match status" value="1"/>
</dbReference>
<dbReference type="InterPro" id="IPR003439">
    <property type="entry name" value="ABC_transporter-like_ATP-bd"/>
</dbReference>
<evidence type="ECO:0000259" key="4">
    <source>
        <dbReference type="PROSITE" id="PS50893"/>
    </source>
</evidence>
<dbReference type="SUPFAM" id="SSF52540">
    <property type="entry name" value="P-loop containing nucleoside triphosphate hydrolases"/>
    <property type="match status" value="1"/>
</dbReference>
<dbReference type="PANTHER" id="PTHR42711">
    <property type="entry name" value="ABC TRANSPORTER ATP-BINDING PROTEIN"/>
    <property type="match status" value="1"/>
</dbReference>
<dbReference type="InterPro" id="IPR050763">
    <property type="entry name" value="ABC_transporter_ATP-binding"/>
</dbReference>
<dbReference type="InterPro" id="IPR017871">
    <property type="entry name" value="ABC_transporter-like_CS"/>
</dbReference>
<dbReference type="InterPro" id="IPR027417">
    <property type="entry name" value="P-loop_NTPase"/>
</dbReference>
<dbReference type="PROSITE" id="PS00211">
    <property type="entry name" value="ABC_TRANSPORTER_1"/>
    <property type="match status" value="1"/>
</dbReference>
<accession>A0AA35RFG0</accession>
<keyword evidence="6" id="KW-1185">Reference proteome</keyword>
<name>A0AA35RFG0_GEOBA</name>
<feature type="domain" description="ABC transporter" evidence="4">
    <location>
        <begin position="2"/>
        <end position="255"/>
    </location>
</feature>
<evidence type="ECO:0000256" key="3">
    <source>
        <dbReference type="ARBA" id="ARBA00022840"/>
    </source>
</evidence>
<dbReference type="GO" id="GO:0005524">
    <property type="term" value="F:ATP binding"/>
    <property type="evidence" value="ECO:0007669"/>
    <property type="project" value="UniProtKB-KW"/>
</dbReference>
<proteinExistence type="predicted"/>
<keyword evidence="3 5" id="KW-0067">ATP-binding</keyword>
<gene>
    <name evidence="5" type="ORF">GBAR_LOCUS6479</name>
</gene>
<keyword evidence="1" id="KW-0813">Transport</keyword>
<evidence type="ECO:0000313" key="6">
    <source>
        <dbReference type="Proteomes" id="UP001174909"/>
    </source>
</evidence>
<sequence>MIEVDNLSKIFKVYHHRKGFFGSFVNLFSRKHRIVQAVDGISFTVKRGEIVGYLGPNGAGKSTTIKMLTGILVPTSGSVTVNGYIPHRQRKENAKHIGVVFGQRSHLWFDLPVQESFELLQRIYRISETQYRYNVEMFNELLSLGDFFQTPVRQLSLGQRMRADIAAALLHNPDVLFLDEPTIGLDVVAKARIRQFIQKINAERQVTVVLTTHDLDEVEKLCKRVILIDNARLCFDGELATLRRLLSTERILSVDYAEVYPDISIPKAHVTYREGARVQYRFSPEEISTADLIGTILQKFKIIDISVQEPDIEELIKTVYEDNLTLERKLTEPISPGTQAN</sequence>
<dbReference type="InterPro" id="IPR003593">
    <property type="entry name" value="AAA+_ATPase"/>
</dbReference>
<dbReference type="GO" id="GO:0016887">
    <property type="term" value="F:ATP hydrolysis activity"/>
    <property type="evidence" value="ECO:0007669"/>
    <property type="project" value="InterPro"/>
</dbReference>
<keyword evidence="2" id="KW-0547">Nucleotide-binding</keyword>
<dbReference type="Proteomes" id="UP001174909">
    <property type="component" value="Unassembled WGS sequence"/>
</dbReference>
<evidence type="ECO:0000256" key="1">
    <source>
        <dbReference type="ARBA" id="ARBA00022448"/>
    </source>
</evidence>